<organism evidence="2 3">
    <name type="scientific">Nocardioides ginsengisoli</name>
    <dbReference type="NCBI Taxonomy" id="363868"/>
    <lineage>
        <taxon>Bacteria</taxon>
        <taxon>Bacillati</taxon>
        <taxon>Actinomycetota</taxon>
        <taxon>Actinomycetes</taxon>
        <taxon>Propionibacteriales</taxon>
        <taxon>Nocardioidaceae</taxon>
        <taxon>Nocardioides</taxon>
    </lineage>
</organism>
<dbReference type="SMART" id="SM00306">
    <property type="entry name" value="HintN"/>
    <property type="match status" value="1"/>
</dbReference>
<evidence type="ECO:0000259" key="1">
    <source>
        <dbReference type="SMART" id="SM00306"/>
    </source>
</evidence>
<dbReference type="EMBL" id="JBHTLX010000006">
    <property type="protein sequence ID" value="MFD1247106.1"/>
    <property type="molecule type" value="Genomic_DNA"/>
</dbReference>
<dbReference type="CDD" id="cd00081">
    <property type="entry name" value="Hint"/>
    <property type="match status" value="1"/>
</dbReference>
<dbReference type="InterPro" id="IPR030934">
    <property type="entry name" value="Intein_C"/>
</dbReference>
<keyword evidence="3" id="KW-1185">Reference proteome</keyword>
<reference evidence="3" key="1">
    <citation type="journal article" date="2019" name="Int. J. Syst. Evol. Microbiol.">
        <title>The Global Catalogue of Microorganisms (GCM) 10K type strain sequencing project: providing services to taxonomists for standard genome sequencing and annotation.</title>
        <authorList>
            <consortium name="The Broad Institute Genomics Platform"/>
            <consortium name="The Broad Institute Genome Sequencing Center for Infectious Disease"/>
            <person name="Wu L."/>
            <person name="Ma J."/>
        </authorList>
    </citation>
    <scope>NUCLEOTIDE SEQUENCE [LARGE SCALE GENOMIC DNA]</scope>
    <source>
        <strain evidence="3">CCUG 52478</strain>
    </source>
</reference>
<proteinExistence type="predicted"/>
<dbReference type="Gene3D" id="2.170.16.10">
    <property type="entry name" value="Hedgehog/Intein (Hint) domain"/>
    <property type="match status" value="1"/>
</dbReference>
<dbReference type="Pfam" id="PF07591">
    <property type="entry name" value="PT-HINT"/>
    <property type="match status" value="1"/>
</dbReference>
<dbReference type="PROSITE" id="PS50818">
    <property type="entry name" value="INTEIN_C_TER"/>
    <property type="match status" value="1"/>
</dbReference>
<dbReference type="PROSITE" id="PS50817">
    <property type="entry name" value="INTEIN_N_TER"/>
    <property type="match status" value="1"/>
</dbReference>
<evidence type="ECO:0000313" key="2">
    <source>
        <dbReference type="EMBL" id="MFD1247106.1"/>
    </source>
</evidence>
<dbReference type="InterPro" id="IPR036844">
    <property type="entry name" value="Hint_dom_sf"/>
</dbReference>
<evidence type="ECO:0000313" key="3">
    <source>
        <dbReference type="Proteomes" id="UP001597229"/>
    </source>
</evidence>
<dbReference type="NCBIfam" id="TIGR01443">
    <property type="entry name" value="intein_Cterm"/>
    <property type="match status" value="1"/>
</dbReference>
<accession>A0ABW3VWI2</accession>
<name>A0ABW3VWI2_9ACTN</name>
<dbReference type="RefSeq" id="WP_367920409.1">
    <property type="nucleotide sequence ID" value="NZ_BAABAC010000031.1"/>
</dbReference>
<comment type="caution">
    <text evidence="2">The sequence shown here is derived from an EMBL/GenBank/DDBJ whole genome shotgun (WGS) entry which is preliminary data.</text>
</comment>
<dbReference type="SUPFAM" id="SSF51294">
    <property type="entry name" value="Hedgehog/intein (Hint) domain"/>
    <property type="match status" value="1"/>
</dbReference>
<feature type="domain" description="Hint" evidence="1">
    <location>
        <begin position="236"/>
        <end position="331"/>
    </location>
</feature>
<dbReference type="InterPro" id="IPR006141">
    <property type="entry name" value="Intein_N"/>
</dbReference>
<dbReference type="Proteomes" id="UP001597229">
    <property type="component" value="Unassembled WGS sequence"/>
</dbReference>
<dbReference type="InterPro" id="IPR003587">
    <property type="entry name" value="Hint_dom_N"/>
</dbReference>
<protein>
    <submittedName>
        <fullName evidence="2">Hint domain-containing protein</fullName>
    </submittedName>
</protein>
<sequence>MVGDDARWQHDLLPCCDDVVLAVGPFTAVDPLLDFGDPIQANGYNYGNNNPITYSDPTGTAPTCVREGTCMASSNGSGGVPVPYATKKAVYASTAKVATNGTVSNASRTDYDDAMAVVKARGAGHRDDQMVVVDGVTVDVGEVIRSYLNDHYTEKGLPLILRLAKAVFVPDPGQCFGSNRSWTGCGLETVSLVGTFFPPLKGAKAGKVADAWHDGDKLVNAERAADAGRSLARSCLRSFAGETLVLMADGTKKPIREIEVGDKVVATDPEGGDRVTRNVTHVWVHRDELHDLVLEDSVIRTTEDHPFWSVTDHRFERAEDLGQEKVVLGDGGRLFQVSGFRSGTGRIAPAYNLSIEGVHTYHVGNDAVLVHNDCSDDAWDIAMNAYEKHKAELGFKSIDDMGDRIDAVMNASKGYLRDDGTRFWIDYENSAIIFRGPNKGVPGSFYRPNNFDRAVAKEMGRTVMGP</sequence>
<gene>
    <name evidence="2" type="ORF">ACFQ3F_04845</name>
</gene>